<reference evidence="3 5" key="1">
    <citation type="submission" date="2022-09" db="EMBL/GenBank/DDBJ databases">
        <authorList>
            <person name="Giprobiosintez L."/>
        </authorList>
    </citation>
    <scope>NUCLEOTIDE SEQUENCE [LARGE SCALE GENOMIC DNA]</scope>
    <source>
        <strain evidence="3">VKPM-B-12549</strain>
        <strain evidence="5">VKPM-B-12549 (GBS-15)</strain>
    </source>
</reference>
<protein>
    <submittedName>
        <fullName evidence="3">Terminase family protein</fullName>
    </submittedName>
</protein>
<evidence type="ECO:0000313" key="4">
    <source>
        <dbReference type="EMBL" id="WWF02872.1"/>
    </source>
</evidence>
<feature type="domain" description="Terminase large subunit gp17-like C-terminal" evidence="2">
    <location>
        <begin position="270"/>
        <end position="424"/>
    </location>
</feature>
<sequence length="470" mass="52491">MTSVTLYPYQQRWLKDRSRFKLGRFARQTGKTFTTTLEVVDDVLEATAAGKRSPWVILSRGERQAREAMEEGVFRHLESYMTSANALLNPKSVGKEEVEWYDADSGIKRKALQVVFTDRGKIVNKITALPANPDTARGFSANVFLDEFAFHQDSRKIWTALFPVISAGFKLRVTSTPNGKGNKFYDLSTAEDSAWSRHVVDIYQAVADGLPRDIEEMRAALNDEDAWAQEFELQWLDEASAWLSFELINSVEHDHAGIPEHYAGGPCFLGVDIAARNDLFVIWVLEAVGDVYWTREILARRRISFAEQDALLADAFNRYRVIRCCMDQTGMGEKPVEDAQRRFGTSRVEGVLFTGPNKLALATTGKEAFEDRRVRIPEGNQELRNDLHKLKKETSATGAPRFVADSDSAGHADRAWACFLALNAASSPVAPIDFQSIGGRRAVIDAGENELALTDRGFGTVSGLNDFEGY</sequence>
<dbReference type="InterPro" id="IPR035421">
    <property type="entry name" value="Terminase_6C"/>
</dbReference>
<dbReference type="Gene3D" id="3.40.50.300">
    <property type="entry name" value="P-loop containing nucleotide triphosphate hydrolases"/>
    <property type="match status" value="1"/>
</dbReference>
<keyword evidence="1" id="KW-1188">Viral release from host cell</keyword>
<dbReference type="Proteomes" id="UP001359308">
    <property type="component" value="Chromosome"/>
</dbReference>
<dbReference type="RefSeq" id="WP_198321668.1">
    <property type="nucleotide sequence ID" value="NZ_CP104311.1"/>
</dbReference>
<name>A0ABZ2F134_METCP</name>
<dbReference type="Gene3D" id="3.30.420.240">
    <property type="match status" value="1"/>
</dbReference>
<evidence type="ECO:0000313" key="5">
    <source>
        <dbReference type="Proteomes" id="UP001359308"/>
    </source>
</evidence>
<gene>
    <name evidence="4" type="ORF">N4J17_04455</name>
    <name evidence="3" type="ORF">N4J17_09880</name>
</gene>
<evidence type="ECO:0000259" key="2">
    <source>
        <dbReference type="Pfam" id="PF17289"/>
    </source>
</evidence>
<proteinExistence type="predicted"/>
<dbReference type="EMBL" id="CP104311">
    <property type="protein sequence ID" value="WWF02872.1"/>
    <property type="molecule type" value="Genomic_DNA"/>
</dbReference>
<evidence type="ECO:0000313" key="3">
    <source>
        <dbReference type="EMBL" id="WWF00792.1"/>
    </source>
</evidence>
<dbReference type="InterPro" id="IPR027417">
    <property type="entry name" value="P-loop_NTPase"/>
</dbReference>
<accession>A0ABZ2F134</accession>
<organism evidence="3 5">
    <name type="scientific">Methylococcus capsulatus</name>
    <dbReference type="NCBI Taxonomy" id="414"/>
    <lineage>
        <taxon>Bacteria</taxon>
        <taxon>Pseudomonadati</taxon>
        <taxon>Pseudomonadota</taxon>
        <taxon>Gammaproteobacteria</taxon>
        <taxon>Methylococcales</taxon>
        <taxon>Methylococcaceae</taxon>
        <taxon>Methylococcus</taxon>
    </lineage>
</organism>
<dbReference type="EMBL" id="CP104311">
    <property type="protein sequence ID" value="WWF00792.1"/>
    <property type="molecule type" value="Genomic_DNA"/>
</dbReference>
<evidence type="ECO:0000256" key="1">
    <source>
        <dbReference type="ARBA" id="ARBA00022612"/>
    </source>
</evidence>
<dbReference type="Pfam" id="PF17289">
    <property type="entry name" value="Terminase_6C"/>
    <property type="match status" value="1"/>
</dbReference>
<dbReference type="Pfam" id="PF03237">
    <property type="entry name" value="Terminase_6N"/>
    <property type="match status" value="1"/>
</dbReference>
<keyword evidence="5" id="KW-1185">Reference proteome</keyword>